<evidence type="ECO:0000256" key="10">
    <source>
        <dbReference type="RuleBase" id="RU362112"/>
    </source>
</evidence>
<protein>
    <recommendedName>
        <fullName evidence="10">Pentraxin family member</fullName>
    </recommendedName>
</protein>
<feature type="chain" id="PRO_5039759164" description="Pentraxin family member" evidence="10">
    <location>
        <begin position="18"/>
        <end position="239"/>
    </location>
</feature>
<evidence type="ECO:0000259" key="11">
    <source>
        <dbReference type="PROSITE" id="PS51828"/>
    </source>
</evidence>
<dbReference type="Pfam" id="PF00354">
    <property type="entry name" value="Pentaxin"/>
    <property type="match status" value="1"/>
</dbReference>
<evidence type="ECO:0000256" key="9">
    <source>
        <dbReference type="PROSITE-ProRule" id="PRU01172"/>
    </source>
</evidence>
<feature type="signal peptide" evidence="10">
    <location>
        <begin position="1"/>
        <end position="17"/>
    </location>
</feature>
<feature type="domain" description="Pentraxin (PTX)" evidence="11">
    <location>
        <begin position="23"/>
        <end position="225"/>
    </location>
</feature>
<comment type="subcellular location">
    <subcellularLocation>
        <location evidence="1 10">Secreted</location>
    </subcellularLocation>
</comment>
<reference evidence="12" key="1">
    <citation type="submission" date="2021-01" db="EMBL/GenBank/DDBJ databases">
        <authorList>
            <person name="Zahm M."/>
            <person name="Roques C."/>
            <person name="Cabau C."/>
            <person name="Klopp C."/>
            <person name="Donnadieu C."/>
            <person name="Jouanno E."/>
            <person name="Lampietro C."/>
            <person name="Louis A."/>
            <person name="Herpin A."/>
            <person name="Echchiki A."/>
            <person name="Berthelot C."/>
            <person name="Parey E."/>
            <person name="Roest-Crollius H."/>
            <person name="Braasch I."/>
            <person name="Postlethwait J."/>
            <person name="Bobe J."/>
            <person name="Montfort J."/>
            <person name="Bouchez O."/>
            <person name="Begum T."/>
            <person name="Mejri S."/>
            <person name="Adams A."/>
            <person name="Chen W.-J."/>
            <person name="Guiguen Y."/>
        </authorList>
    </citation>
    <scope>NUCLEOTIDE SEQUENCE</scope>
    <source>
        <strain evidence="12">YG-15Mar2019-1</strain>
        <tissue evidence="12">Brain</tissue>
    </source>
</reference>
<dbReference type="GO" id="GO:0005576">
    <property type="term" value="C:extracellular region"/>
    <property type="evidence" value="ECO:0007669"/>
    <property type="project" value="UniProtKB-SubCell"/>
</dbReference>
<dbReference type="PRINTS" id="PR00895">
    <property type="entry name" value="PENTAXIN"/>
</dbReference>
<keyword evidence="2" id="KW-0011">Acute phase</keyword>
<dbReference type="InterPro" id="IPR001759">
    <property type="entry name" value="PTX_dom"/>
</dbReference>
<dbReference type="EMBL" id="JAFDVH010000008">
    <property type="protein sequence ID" value="KAG7472289.1"/>
    <property type="molecule type" value="Genomic_DNA"/>
</dbReference>
<comment type="caution">
    <text evidence="9">Lacks conserved residue(s) required for the propagation of feature annotation.</text>
</comment>
<dbReference type="FunFam" id="2.60.120.200:FF:000070">
    <property type="entry name" value="Serum amyloid P-component"/>
    <property type="match status" value="1"/>
</dbReference>
<dbReference type="GO" id="GO:0006953">
    <property type="term" value="P:acute-phase response"/>
    <property type="evidence" value="ECO:0007669"/>
    <property type="project" value="UniProtKB-KW"/>
</dbReference>
<dbReference type="Proteomes" id="UP001046870">
    <property type="component" value="Chromosome 8"/>
</dbReference>
<dbReference type="PANTHER" id="PTHR45869:SF7">
    <property type="entry name" value="C-REACTIVE PROTEIN"/>
    <property type="match status" value="1"/>
</dbReference>
<dbReference type="SUPFAM" id="SSF49899">
    <property type="entry name" value="Concanavalin A-like lectins/glucanases"/>
    <property type="match status" value="1"/>
</dbReference>
<evidence type="ECO:0000256" key="2">
    <source>
        <dbReference type="ARBA" id="ARBA00022486"/>
    </source>
</evidence>
<keyword evidence="13" id="KW-1185">Reference proteome</keyword>
<accession>A0A9D3TDP6</accession>
<dbReference type="SMART" id="SM00159">
    <property type="entry name" value="PTX"/>
    <property type="match status" value="1"/>
</dbReference>
<comment type="similarity">
    <text evidence="8 10">Belongs to the pentraxin family.</text>
</comment>
<dbReference type="InterPro" id="IPR051005">
    <property type="entry name" value="Pentraxin_domain"/>
</dbReference>
<keyword evidence="6 10" id="KW-0106">Calcium</keyword>
<evidence type="ECO:0000313" key="12">
    <source>
        <dbReference type="EMBL" id="KAG7472289.1"/>
    </source>
</evidence>
<evidence type="ECO:0000256" key="4">
    <source>
        <dbReference type="ARBA" id="ARBA00022723"/>
    </source>
</evidence>
<keyword evidence="4 10" id="KW-0479">Metal-binding</keyword>
<dbReference type="AlphaFoldDB" id="A0A9D3TDP6"/>
<dbReference type="InterPro" id="IPR030476">
    <property type="entry name" value="Pentaxin_CS"/>
</dbReference>
<dbReference type="PANTHER" id="PTHR45869">
    <property type="entry name" value="C-REACTIVE PROTEIN-RELATED"/>
    <property type="match status" value="1"/>
</dbReference>
<dbReference type="InterPro" id="IPR013320">
    <property type="entry name" value="ConA-like_dom_sf"/>
</dbReference>
<evidence type="ECO:0000256" key="3">
    <source>
        <dbReference type="ARBA" id="ARBA00022525"/>
    </source>
</evidence>
<keyword evidence="5 10" id="KW-0732">Signal</keyword>
<evidence type="ECO:0000256" key="8">
    <source>
        <dbReference type="ARBA" id="ARBA00038102"/>
    </source>
</evidence>
<proteinExistence type="inferred from homology"/>
<keyword evidence="3" id="KW-0964">Secreted</keyword>
<organism evidence="12 13">
    <name type="scientific">Megalops atlanticus</name>
    <name type="common">Tarpon</name>
    <name type="synonym">Clupea gigantea</name>
    <dbReference type="NCBI Taxonomy" id="7932"/>
    <lineage>
        <taxon>Eukaryota</taxon>
        <taxon>Metazoa</taxon>
        <taxon>Chordata</taxon>
        <taxon>Craniata</taxon>
        <taxon>Vertebrata</taxon>
        <taxon>Euteleostomi</taxon>
        <taxon>Actinopterygii</taxon>
        <taxon>Neopterygii</taxon>
        <taxon>Teleostei</taxon>
        <taxon>Elopiformes</taxon>
        <taxon>Megalopidae</taxon>
        <taxon>Megalops</taxon>
    </lineage>
</organism>
<dbReference type="GO" id="GO:0046872">
    <property type="term" value="F:metal ion binding"/>
    <property type="evidence" value="ECO:0007669"/>
    <property type="project" value="UniProtKB-KW"/>
</dbReference>
<keyword evidence="7" id="KW-1015">Disulfide bond</keyword>
<evidence type="ECO:0000313" key="13">
    <source>
        <dbReference type="Proteomes" id="UP001046870"/>
    </source>
</evidence>
<dbReference type="PROSITE" id="PS51828">
    <property type="entry name" value="PTX_2"/>
    <property type="match status" value="1"/>
</dbReference>
<dbReference type="OrthoDB" id="547680at2759"/>
<sequence length="239" mass="26453">MERLMIVLALLSCRSAAIHRDLTGMMAIFPEDSTDTFAKLLPKKEGPFKALSVCLKFDTDVPGKFSLFSMATPRESDAFVILKKGTSGPFKVVVNDKEQQFNKVPQSPLSWTHLCTTWDSSTGLIQLWVDGQPSVKKMASKGTPIQEKPIIILGQEQDSYGGRFDRDQTFMGHITNLHVWDRVLQPCEVEQVREDQMSQPGNVLNWGALEIEITGNMVLESSLSTNATAHVGPCLPSGE</sequence>
<evidence type="ECO:0000256" key="7">
    <source>
        <dbReference type="ARBA" id="ARBA00023157"/>
    </source>
</evidence>
<dbReference type="Gene3D" id="2.60.120.200">
    <property type="match status" value="1"/>
</dbReference>
<comment type="cofactor">
    <cofactor evidence="10">
        <name>Ca(2+)</name>
        <dbReference type="ChEBI" id="CHEBI:29108"/>
    </cofactor>
    <text evidence="10">Binds 2 calcium ions per subunit.</text>
</comment>
<name>A0A9D3TDP6_MEGAT</name>
<comment type="caution">
    <text evidence="12">The sequence shown here is derived from an EMBL/GenBank/DDBJ whole genome shotgun (WGS) entry which is preliminary data.</text>
</comment>
<comment type="subunit">
    <text evidence="10">Homopentamer. Pentaxin (or pentraxin) have a discoid arrangement of 5 non-covalently bound subunits.</text>
</comment>
<evidence type="ECO:0000256" key="5">
    <source>
        <dbReference type="ARBA" id="ARBA00022729"/>
    </source>
</evidence>
<evidence type="ECO:0000256" key="1">
    <source>
        <dbReference type="ARBA" id="ARBA00004613"/>
    </source>
</evidence>
<evidence type="ECO:0000256" key="6">
    <source>
        <dbReference type="ARBA" id="ARBA00022837"/>
    </source>
</evidence>
<dbReference type="PROSITE" id="PS00289">
    <property type="entry name" value="PTX_1"/>
    <property type="match status" value="1"/>
</dbReference>
<gene>
    <name evidence="12" type="ORF">MATL_G00107380</name>
</gene>